<dbReference type="CDD" id="cd17323">
    <property type="entry name" value="MFS_Tpo1_MDR_like"/>
    <property type="match status" value="1"/>
</dbReference>
<feature type="transmembrane region" description="Helical" evidence="8">
    <location>
        <begin position="160"/>
        <end position="181"/>
    </location>
</feature>
<dbReference type="InterPro" id="IPR005829">
    <property type="entry name" value="Sugar_transporter_CS"/>
</dbReference>
<organism evidence="10 11">
    <name type="scientific">Sistotremastrum suecicum HHB10207 ss-3</name>
    <dbReference type="NCBI Taxonomy" id="1314776"/>
    <lineage>
        <taxon>Eukaryota</taxon>
        <taxon>Fungi</taxon>
        <taxon>Dikarya</taxon>
        <taxon>Basidiomycota</taxon>
        <taxon>Agaricomycotina</taxon>
        <taxon>Agaricomycetes</taxon>
        <taxon>Sistotremastrales</taxon>
        <taxon>Sistotremastraceae</taxon>
        <taxon>Sistotremastrum</taxon>
    </lineage>
</organism>
<feature type="transmembrane region" description="Helical" evidence="8">
    <location>
        <begin position="398"/>
        <end position="417"/>
    </location>
</feature>
<evidence type="ECO:0000256" key="2">
    <source>
        <dbReference type="ARBA" id="ARBA00022448"/>
    </source>
</evidence>
<feature type="transmembrane region" description="Helical" evidence="8">
    <location>
        <begin position="193"/>
        <end position="217"/>
    </location>
</feature>
<dbReference type="InterPro" id="IPR020846">
    <property type="entry name" value="MFS_dom"/>
</dbReference>
<evidence type="ECO:0000259" key="9">
    <source>
        <dbReference type="PROSITE" id="PS50850"/>
    </source>
</evidence>
<evidence type="ECO:0000256" key="6">
    <source>
        <dbReference type="ARBA" id="ARBA00023136"/>
    </source>
</evidence>
<gene>
    <name evidence="10" type="ORF">SISSUDRAFT_1050630</name>
</gene>
<evidence type="ECO:0000256" key="8">
    <source>
        <dbReference type="SAM" id="Phobius"/>
    </source>
</evidence>
<accession>A0A166B3H1</accession>
<evidence type="ECO:0000256" key="7">
    <source>
        <dbReference type="ARBA" id="ARBA00038459"/>
    </source>
</evidence>
<keyword evidence="5 8" id="KW-1133">Transmembrane helix</keyword>
<evidence type="ECO:0000313" key="10">
    <source>
        <dbReference type="EMBL" id="KZT35964.1"/>
    </source>
</evidence>
<feature type="transmembrane region" description="Helical" evidence="8">
    <location>
        <begin position="423"/>
        <end position="443"/>
    </location>
</feature>
<dbReference type="GO" id="GO:0022857">
    <property type="term" value="F:transmembrane transporter activity"/>
    <property type="evidence" value="ECO:0007669"/>
    <property type="project" value="InterPro"/>
</dbReference>
<feature type="transmembrane region" description="Helical" evidence="8">
    <location>
        <begin position="134"/>
        <end position="154"/>
    </location>
</feature>
<dbReference type="GO" id="GO:0005886">
    <property type="term" value="C:plasma membrane"/>
    <property type="evidence" value="ECO:0007669"/>
    <property type="project" value="UniProtKB-SubCell"/>
</dbReference>
<dbReference type="OrthoDB" id="6770063at2759"/>
<comment type="subcellular location">
    <subcellularLocation>
        <location evidence="1">Cell membrane</location>
        <topology evidence="1">Multi-pass membrane protein</topology>
    </subcellularLocation>
</comment>
<dbReference type="PROSITE" id="PS50850">
    <property type="entry name" value="MFS"/>
    <property type="match status" value="1"/>
</dbReference>
<dbReference type="InterPro" id="IPR036259">
    <property type="entry name" value="MFS_trans_sf"/>
</dbReference>
<feature type="transmembrane region" description="Helical" evidence="8">
    <location>
        <begin position="357"/>
        <end position="377"/>
    </location>
</feature>
<evidence type="ECO:0000256" key="3">
    <source>
        <dbReference type="ARBA" id="ARBA00022475"/>
    </source>
</evidence>
<feature type="transmembrane region" description="Helical" evidence="8">
    <location>
        <begin position="311"/>
        <end position="337"/>
    </location>
</feature>
<dbReference type="InterPro" id="IPR011701">
    <property type="entry name" value="MFS"/>
</dbReference>
<feature type="transmembrane region" description="Helical" evidence="8">
    <location>
        <begin position="455"/>
        <end position="479"/>
    </location>
</feature>
<dbReference type="SUPFAM" id="SSF103473">
    <property type="entry name" value="MFS general substrate transporter"/>
    <property type="match status" value="1"/>
</dbReference>
<keyword evidence="11" id="KW-1185">Reference proteome</keyword>
<dbReference type="GO" id="GO:0140115">
    <property type="term" value="P:export across plasma membrane"/>
    <property type="evidence" value="ECO:0007669"/>
    <property type="project" value="UniProtKB-ARBA"/>
</dbReference>
<dbReference type="PANTHER" id="PTHR23502">
    <property type="entry name" value="MAJOR FACILITATOR SUPERFAMILY"/>
    <property type="match status" value="1"/>
</dbReference>
<comment type="similarity">
    <text evidence="7">Belongs to the major facilitator superfamily. DHA1 family. Polyamines/proton antiporter (TC 2.A.1.2.16) subfamily.</text>
</comment>
<name>A0A166B3H1_9AGAM</name>
<dbReference type="Proteomes" id="UP000076798">
    <property type="component" value="Unassembled WGS sequence"/>
</dbReference>
<keyword evidence="4 8" id="KW-0812">Transmembrane</keyword>
<dbReference type="EMBL" id="KV428122">
    <property type="protein sequence ID" value="KZT35964.1"/>
    <property type="molecule type" value="Genomic_DNA"/>
</dbReference>
<evidence type="ECO:0000256" key="5">
    <source>
        <dbReference type="ARBA" id="ARBA00022989"/>
    </source>
</evidence>
<keyword evidence="3" id="KW-1003">Cell membrane</keyword>
<feature type="transmembrane region" description="Helical" evidence="8">
    <location>
        <begin position="491"/>
        <end position="511"/>
    </location>
</feature>
<dbReference type="Gene3D" id="1.20.1250.20">
    <property type="entry name" value="MFS general substrate transporter like domains"/>
    <property type="match status" value="1"/>
</dbReference>
<sequence length="525" mass="58329">MDEADEKSNSPTRTSVEFSKKVDGLSISGLDNSPTNITSCDILPALSWDTSSDPENPKNWPRWRKVSIAATVSAIGFLAAFTSAAFVVGAPEAQRQFHVTNDEVGILTTSMYLIGFGTGPFFIAPLSEVYGRKIVYCCSVFAFACFQLGCALSPNMPCLIILRFLAGTMGSMAPALGPASMADLYPAKERGQWTSVLTMGVLAGPPLGNLFSAFLIAAKPWQWIFWLTLILSSTTFIVSVLVLRETYEPYLLRRRAWRRLHELKSTYSDSPDRLRDLLIDIDTEAFRPPSLEQVIKRAVTRPFRFLTTNPICGLVGMFGSYTYGMLYLILVSIPLLFKGEDTDGKLFNYGFNATQTGLCYLSLVVGFVLGGFFQMHFQHYIYLRLTKLNGESRPEYRLFTILFGLPLFPVSLLLYGWSAQHEVHFMVPLIALAILAFGVTINFQSTMTYTAEGFIPYAASASAATVLMRSISAAVFPLFGQLMFKRLGYGWAGTILGLAVIPALPVPYLLYRHGKYLRTRFAFKE</sequence>
<keyword evidence="6 8" id="KW-0472">Membrane</keyword>
<evidence type="ECO:0000313" key="11">
    <source>
        <dbReference type="Proteomes" id="UP000076798"/>
    </source>
</evidence>
<feature type="domain" description="Major facilitator superfamily (MFS) profile" evidence="9">
    <location>
        <begin position="68"/>
        <end position="515"/>
    </location>
</feature>
<dbReference type="STRING" id="1314776.A0A166B3H1"/>
<feature type="transmembrane region" description="Helical" evidence="8">
    <location>
        <begin position="223"/>
        <end position="243"/>
    </location>
</feature>
<evidence type="ECO:0000256" key="1">
    <source>
        <dbReference type="ARBA" id="ARBA00004651"/>
    </source>
</evidence>
<dbReference type="Pfam" id="PF07690">
    <property type="entry name" value="MFS_1"/>
    <property type="match status" value="1"/>
</dbReference>
<protein>
    <submittedName>
        <fullName evidence="10">MFS general substrate transporter</fullName>
    </submittedName>
</protein>
<reference evidence="10 11" key="1">
    <citation type="journal article" date="2016" name="Mol. Biol. Evol.">
        <title>Comparative Genomics of Early-Diverging Mushroom-Forming Fungi Provides Insights into the Origins of Lignocellulose Decay Capabilities.</title>
        <authorList>
            <person name="Nagy L.G."/>
            <person name="Riley R."/>
            <person name="Tritt A."/>
            <person name="Adam C."/>
            <person name="Daum C."/>
            <person name="Floudas D."/>
            <person name="Sun H."/>
            <person name="Yadav J.S."/>
            <person name="Pangilinan J."/>
            <person name="Larsson K.H."/>
            <person name="Matsuura K."/>
            <person name="Barry K."/>
            <person name="Labutti K."/>
            <person name="Kuo R."/>
            <person name="Ohm R.A."/>
            <person name="Bhattacharya S.S."/>
            <person name="Shirouzu T."/>
            <person name="Yoshinaga Y."/>
            <person name="Martin F.M."/>
            <person name="Grigoriev I.V."/>
            <person name="Hibbett D.S."/>
        </authorList>
    </citation>
    <scope>NUCLEOTIDE SEQUENCE [LARGE SCALE GENOMIC DNA]</scope>
    <source>
        <strain evidence="10 11">HHB10207 ss-3</strain>
    </source>
</reference>
<feature type="transmembrane region" description="Helical" evidence="8">
    <location>
        <begin position="68"/>
        <end position="90"/>
    </location>
</feature>
<keyword evidence="2" id="KW-0813">Transport</keyword>
<dbReference type="GO" id="GO:0042908">
    <property type="term" value="P:xenobiotic transport"/>
    <property type="evidence" value="ECO:0007669"/>
    <property type="project" value="UniProtKB-ARBA"/>
</dbReference>
<dbReference type="AlphaFoldDB" id="A0A166B3H1"/>
<feature type="transmembrane region" description="Helical" evidence="8">
    <location>
        <begin position="110"/>
        <end position="127"/>
    </location>
</feature>
<dbReference type="PANTHER" id="PTHR23502:SF186">
    <property type="entry name" value="MAJOR FACILITATOR SUPERFAMILY (MFS) PROFILE DOMAIN-CONTAINING PROTEIN"/>
    <property type="match status" value="1"/>
</dbReference>
<dbReference type="PROSITE" id="PS00216">
    <property type="entry name" value="SUGAR_TRANSPORT_1"/>
    <property type="match status" value="1"/>
</dbReference>
<evidence type="ECO:0000256" key="4">
    <source>
        <dbReference type="ARBA" id="ARBA00022692"/>
    </source>
</evidence>
<proteinExistence type="inferred from homology"/>